<organism evidence="3 4">
    <name type="scientific">Oryzias melastigma</name>
    <name type="common">Marine medaka</name>
    <dbReference type="NCBI Taxonomy" id="30732"/>
    <lineage>
        <taxon>Eukaryota</taxon>
        <taxon>Metazoa</taxon>
        <taxon>Chordata</taxon>
        <taxon>Craniata</taxon>
        <taxon>Vertebrata</taxon>
        <taxon>Euteleostomi</taxon>
        <taxon>Actinopterygii</taxon>
        <taxon>Neopterygii</taxon>
        <taxon>Teleostei</taxon>
        <taxon>Neoteleostei</taxon>
        <taxon>Acanthomorphata</taxon>
        <taxon>Ovalentaria</taxon>
        <taxon>Atherinomorphae</taxon>
        <taxon>Beloniformes</taxon>
        <taxon>Adrianichthyidae</taxon>
        <taxon>Oryziinae</taxon>
        <taxon>Oryzias</taxon>
    </lineage>
</organism>
<dbReference type="Pfam" id="PF21976">
    <property type="entry name" value="SMIM43"/>
    <property type="match status" value="1"/>
</dbReference>
<dbReference type="AlphaFoldDB" id="A0A834CLG2"/>
<keyword evidence="2" id="KW-0472">Membrane</keyword>
<feature type="region of interest" description="Disordered" evidence="1">
    <location>
        <begin position="14"/>
        <end position="34"/>
    </location>
</feature>
<dbReference type="Proteomes" id="UP000646548">
    <property type="component" value="Unassembled WGS sequence"/>
</dbReference>
<evidence type="ECO:0000256" key="1">
    <source>
        <dbReference type="SAM" id="MobiDB-lite"/>
    </source>
</evidence>
<keyword evidence="2" id="KW-0812">Transmembrane</keyword>
<dbReference type="InterPro" id="IPR054149">
    <property type="entry name" value="SMIM43"/>
</dbReference>
<evidence type="ECO:0000313" key="4">
    <source>
        <dbReference type="Proteomes" id="UP000646548"/>
    </source>
</evidence>
<feature type="transmembrane region" description="Helical" evidence="2">
    <location>
        <begin position="59"/>
        <end position="81"/>
    </location>
</feature>
<keyword evidence="2" id="KW-1133">Transmembrane helix</keyword>
<sequence>MLAPCFQQRHHVGPTLWGDSSVDKDSKGGQSRLKHMPAPKKFLVASTSLPLALGWGWNLSLYLGMLLGLLILLVLLLWMLLKQLRNSLAKSVLQPARSMRQPHSDRRLQRAL</sequence>
<evidence type="ECO:0000313" key="3">
    <source>
        <dbReference type="EMBL" id="KAF6731592.1"/>
    </source>
</evidence>
<proteinExistence type="predicted"/>
<gene>
    <name evidence="3" type="ORF">FQA47_025528</name>
</gene>
<feature type="compositionally biased region" description="Basic and acidic residues" evidence="1">
    <location>
        <begin position="102"/>
        <end position="112"/>
    </location>
</feature>
<comment type="caution">
    <text evidence="3">The sequence shown here is derived from an EMBL/GenBank/DDBJ whole genome shotgun (WGS) entry which is preliminary data.</text>
</comment>
<evidence type="ECO:0000256" key="2">
    <source>
        <dbReference type="SAM" id="Phobius"/>
    </source>
</evidence>
<name>A0A834CLG2_ORYME</name>
<protein>
    <submittedName>
        <fullName evidence="3">Uncharacterized protein</fullName>
    </submittedName>
</protein>
<feature type="region of interest" description="Disordered" evidence="1">
    <location>
        <begin position="92"/>
        <end position="112"/>
    </location>
</feature>
<accession>A0A834CLG2</accession>
<reference evidence="3" key="1">
    <citation type="journal article" name="BMC Genomics">
        <title>Long-read sequencing and de novo genome assembly of marine medaka (Oryzias melastigma).</title>
        <authorList>
            <person name="Liang P."/>
            <person name="Saqib H.S.A."/>
            <person name="Ni X."/>
            <person name="Shen Y."/>
        </authorList>
    </citation>
    <scope>NUCLEOTIDE SEQUENCE</scope>
    <source>
        <strain evidence="3">Bigg-433</strain>
    </source>
</reference>
<dbReference type="EMBL" id="WKFB01000210">
    <property type="protein sequence ID" value="KAF6731592.1"/>
    <property type="molecule type" value="Genomic_DNA"/>
</dbReference>